<dbReference type="Proteomes" id="UP000053766">
    <property type="component" value="Unassembled WGS sequence"/>
</dbReference>
<evidence type="ECO:0000256" key="1">
    <source>
        <dbReference type="SAM" id="MobiDB-lite"/>
    </source>
</evidence>
<dbReference type="AlphaFoldDB" id="A0A0D8XW93"/>
<gene>
    <name evidence="2" type="ORF">DICVIV_05844</name>
</gene>
<reference evidence="3" key="2">
    <citation type="journal article" date="2016" name="Sci. Rep.">
        <title>Dictyocaulus viviparus genome, variome and transcriptome elucidate lungworm biology and support future intervention.</title>
        <authorList>
            <person name="McNulty S.N."/>
            <person name="Strube C."/>
            <person name="Rosa B.A."/>
            <person name="Martin J.C."/>
            <person name="Tyagi R."/>
            <person name="Choi Y.J."/>
            <person name="Wang Q."/>
            <person name="Hallsworth Pepin K."/>
            <person name="Zhang X."/>
            <person name="Ozersky P."/>
            <person name="Wilson R.K."/>
            <person name="Sternberg P.W."/>
            <person name="Gasser R.B."/>
            <person name="Mitreva M."/>
        </authorList>
    </citation>
    <scope>NUCLEOTIDE SEQUENCE [LARGE SCALE GENOMIC DNA]</scope>
    <source>
        <strain evidence="3">HannoverDv2000</strain>
    </source>
</reference>
<dbReference type="EMBL" id="KN716282">
    <property type="protein sequence ID" value="KJH48049.1"/>
    <property type="molecule type" value="Genomic_DNA"/>
</dbReference>
<evidence type="ECO:0000313" key="3">
    <source>
        <dbReference type="Proteomes" id="UP000053766"/>
    </source>
</evidence>
<reference evidence="2 3" key="1">
    <citation type="submission" date="2013-11" db="EMBL/GenBank/DDBJ databases">
        <title>Draft genome of the bovine lungworm Dictyocaulus viviparus.</title>
        <authorList>
            <person name="Mitreva M."/>
        </authorList>
    </citation>
    <scope>NUCLEOTIDE SEQUENCE [LARGE SCALE GENOMIC DNA]</scope>
    <source>
        <strain evidence="2 3">HannoverDv2000</strain>
    </source>
</reference>
<evidence type="ECO:0000313" key="2">
    <source>
        <dbReference type="EMBL" id="KJH48049.1"/>
    </source>
</evidence>
<protein>
    <submittedName>
        <fullName evidence="2">Uncharacterized protein</fullName>
    </submittedName>
</protein>
<accession>A0A0D8XW93</accession>
<organism evidence="2 3">
    <name type="scientific">Dictyocaulus viviparus</name>
    <name type="common">Bovine lungworm</name>
    <dbReference type="NCBI Taxonomy" id="29172"/>
    <lineage>
        <taxon>Eukaryota</taxon>
        <taxon>Metazoa</taxon>
        <taxon>Ecdysozoa</taxon>
        <taxon>Nematoda</taxon>
        <taxon>Chromadorea</taxon>
        <taxon>Rhabditida</taxon>
        <taxon>Rhabditina</taxon>
        <taxon>Rhabditomorpha</taxon>
        <taxon>Strongyloidea</taxon>
        <taxon>Metastrongylidae</taxon>
        <taxon>Dictyocaulus</taxon>
    </lineage>
</organism>
<keyword evidence="3" id="KW-1185">Reference proteome</keyword>
<name>A0A0D8XW93_DICVI</name>
<sequence>MLNQEDFSDVTLNKYLNLRYVTTLNGWYISCEKKTTDEQKNGMVLKGMRTSSSANICKMNEHAQGKRQKALFGTFNDFRNTEWTAPMPPCSERTTITSVNRVKRHVDGSLGPH</sequence>
<feature type="region of interest" description="Disordered" evidence="1">
    <location>
        <begin position="86"/>
        <end position="113"/>
    </location>
</feature>
<proteinExistence type="predicted"/>